<dbReference type="Pfam" id="PF01345">
    <property type="entry name" value="DUF11"/>
    <property type="match status" value="1"/>
</dbReference>
<evidence type="ECO:0000313" key="4">
    <source>
        <dbReference type="EMBL" id="SFL38497.1"/>
    </source>
</evidence>
<reference evidence="5" key="1">
    <citation type="submission" date="2016-10" db="EMBL/GenBank/DDBJ databases">
        <authorList>
            <person name="Varghese N."/>
            <person name="Submissions S."/>
        </authorList>
    </citation>
    <scope>NUCLEOTIDE SEQUENCE [LARGE SCALE GENOMIC DNA]</scope>
    <source>
        <strain evidence="5">CGMCC 1.7738</strain>
    </source>
</reference>
<dbReference type="RefSeq" id="WP_089871056.1">
    <property type="nucleotide sequence ID" value="NZ_FOTC01000005.1"/>
</dbReference>
<dbReference type="Pfam" id="PF01882">
    <property type="entry name" value="DUF58"/>
    <property type="match status" value="1"/>
</dbReference>
<keyword evidence="5" id="KW-1185">Reference proteome</keyword>
<dbReference type="InterPro" id="IPR002881">
    <property type="entry name" value="DUF58"/>
</dbReference>
<dbReference type="STRING" id="553466.SAMN04487950_3571"/>
<evidence type="ECO:0000259" key="2">
    <source>
        <dbReference type="Pfam" id="PF01345"/>
    </source>
</evidence>
<feature type="region of interest" description="Disordered" evidence="1">
    <location>
        <begin position="1"/>
        <end position="81"/>
    </location>
</feature>
<protein>
    <submittedName>
        <fullName evidence="4">Uncharacterized conserved protein, DUF58 family, contains vWF domain</fullName>
    </submittedName>
</protein>
<dbReference type="PANTHER" id="PTHR33608">
    <property type="entry name" value="BLL2464 PROTEIN"/>
    <property type="match status" value="1"/>
</dbReference>
<dbReference type="AlphaFoldDB" id="A0A1I4HA66"/>
<dbReference type="Proteomes" id="UP000199607">
    <property type="component" value="Unassembled WGS sequence"/>
</dbReference>
<gene>
    <name evidence="4" type="ORF">SAMN04487950_3571</name>
</gene>
<evidence type="ECO:0000313" key="5">
    <source>
        <dbReference type="Proteomes" id="UP000199607"/>
    </source>
</evidence>
<evidence type="ECO:0000256" key="1">
    <source>
        <dbReference type="SAM" id="MobiDB-lite"/>
    </source>
</evidence>
<feature type="domain" description="DUF11" evidence="2">
    <location>
        <begin position="131"/>
        <end position="203"/>
    </location>
</feature>
<feature type="compositionally biased region" description="Polar residues" evidence="1">
    <location>
        <begin position="69"/>
        <end position="81"/>
    </location>
</feature>
<sequence length="496" mass="53120">MSWTDYGQMTRDPTTHVPKTAQDADDDSPAASDGVESDVQPASDSPADVSSSADGSDGSDGSPRRPDSTSARVTTESSTATSPVRWDVGLTVGLLAGATGVLVGNPAVFLSAVVGLTYAGYRYATRPPTLDLTFERTLSDTSPSPGSTVEVTLTVTNEDENSVADLRVVDGVPEKVTVVDGSPRVCTSLRPGESDVVVYTVRAYRGSHAFGDTVVAARNVSGAAERRATVTVPTTLTCEAGLEHVSLTSQTITSSGRVATNSGGHGLEFYATRKHQPSDPMSRVDWKRFARTGELTTVLFRQERAATVVVVVDTRPDAHVVREEGEPDAVWLSAYAGERLTEALLNASNRVGAALYGPEESYLTPGTGRDQALRVGQFFETIESPAEETDFFGSRTADWGFDALLKRLPSDAQVVFLSPFVDDDPTTAVRRLQAHGHAVTVVTPDLSGDTLGGTVSRMGRKRRLSELRRREIRVVEWSPDEPLYTAVDRAAVRWSP</sequence>
<dbReference type="PANTHER" id="PTHR33608:SF6">
    <property type="entry name" value="BLL2464 PROTEIN"/>
    <property type="match status" value="1"/>
</dbReference>
<name>A0A1I4HA66_9EURY</name>
<accession>A0A1I4HA66</accession>
<feature type="domain" description="DUF58" evidence="3">
    <location>
        <begin position="272"/>
        <end position="441"/>
    </location>
</feature>
<feature type="compositionally biased region" description="Low complexity" evidence="1">
    <location>
        <begin position="42"/>
        <end position="61"/>
    </location>
</feature>
<evidence type="ECO:0000259" key="3">
    <source>
        <dbReference type="Pfam" id="PF01882"/>
    </source>
</evidence>
<dbReference type="InterPro" id="IPR001434">
    <property type="entry name" value="OmcB-like_DUF11"/>
</dbReference>
<organism evidence="4 5">
    <name type="scientific">Halogranum rubrum</name>
    <dbReference type="NCBI Taxonomy" id="553466"/>
    <lineage>
        <taxon>Archaea</taxon>
        <taxon>Methanobacteriati</taxon>
        <taxon>Methanobacteriota</taxon>
        <taxon>Stenosarchaea group</taxon>
        <taxon>Halobacteria</taxon>
        <taxon>Halobacteriales</taxon>
        <taxon>Haloferacaceae</taxon>
    </lineage>
</organism>
<dbReference type="EMBL" id="FOTC01000005">
    <property type="protein sequence ID" value="SFL38497.1"/>
    <property type="molecule type" value="Genomic_DNA"/>
</dbReference>
<proteinExistence type="predicted"/>